<keyword evidence="3" id="KW-0240">DNA-directed RNA polymerase</keyword>
<dbReference type="GO" id="GO:0006390">
    <property type="term" value="P:mitochondrial transcription"/>
    <property type="evidence" value="ECO:0007669"/>
    <property type="project" value="TreeGrafter"/>
</dbReference>
<evidence type="ECO:0000256" key="5">
    <source>
        <dbReference type="ARBA" id="ARBA00022695"/>
    </source>
</evidence>
<keyword evidence="6" id="KW-0804">Transcription</keyword>
<dbReference type="GO" id="GO:0034245">
    <property type="term" value="C:mitochondrial DNA-directed RNA polymerase complex"/>
    <property type="evidence" value="ECO:0007669"/>
    <property type="project" value="TreeGrafter"/>
</dbReference>
<reference evidence="9 10" key="1">
    <citation type="journal article" date="2022" name="G3 (Bethesda)">
        <title>Whole-genome sequence and methylome profiling of the almond [Prunus dulcis (Mill.) D.A. Webb] cultivar 'Nonpareil'.</title>
        <authorList>
            <person name="D'Amico-Willman K.M."/>
            <person name="Ouma W.Z."/>
            <person name="Meulia T."/>
            <person name="Sideli G.M."/>
            <person name="Gradziel T.M."/>
            <person name="Fresnedo-Ramirez J."/>
        </authorList>
    </citation>
    <scope>NUCLEOTIDE SEQUENCE [LARGE SCALE GENOMIC DNA]</scope>
    <source>
        <strain evidence="9">Clone GOH B32 T37-40</strain>
    </source>
</reference>
<dbReference type="InterPro" id="IPR002092">
    <property type="entry name" value="DNA-dir_Rpol_phage-type"/>
</dbReference>
<protein>
    <recommendedName>
        <fullName evidence="2">DNA-directed RNA polymerase</fullName>
        <ecNumber evidence="2">2.7.7.6</ecNumber>
    </recommendedName>
</protein>
<accession>A0AAD4VB68</accession>
<dbReference type="AlphaFoldDB" id="A0AAD4VB68"/>
<dbReference type="Pfam" id="PF00940">
    <property type="entry name" value="RNA_pol"/>
    <property type="match status" value="1"/>
</dbReference>
<keyword evidence="4" id="KW-0808">Transferase</keyword>
<sequence>MLGSSSKHQKDPKFRVFITPRTCLLIRTSLQVLALQRESNSIDVRQQRTAFPPNFVHSLDGFTHGDDDSSCLQGRWPTFCRRYWNLHPAEVLWVHDSFWTHACDVDQMNKILRQKFGRYLKMLGGMTCI</sequence>
<evidence type="ECO:0000313" key="10">
    <source>
        <dbReference type="Proteomes" id="UP001054821"/>
    </source>
</evidence>
<evidence type="ECO:0000256" key="3">
    <source>
        <dbReference type="ARBA" id="ARBA00022478"/>
    </source>
</evidence>
<keyword evidence="5" id="KW-0548">Nucleotidyltransferase</keyword>
<keyword evidence="10" id="KW-1185">Reference proteome</keyword>
<evidence type="ECO:0000256" key="7">
    <source>
        <dbReference type="ARBA" id="ARBA00048552"/>
    </source>
</evidence>
<comment type="similarity">
    <text evidence="1">Belongs to the phage and mitochondrial RNA polymerase family.</text>
</comment>
<gene>
    <name evidence="9" type="ORF">L3X38_040394</name>
</gene>
<evidence type="ECO:0000256" key="2">
    <source>
        <dbReference type="ARBA" id="ARBA00012418"/>
    </source>
</evidence>
<dbReference type="InterPro" id="IPR046950">
    <property type="entry name" value="DNA-dir_Rpol_C_phage-type"/>
</dbReference>
<evidence type="ECO:0000256" key="4">
    <source>
        <dbReference type="ARBA" id="ARBA00022679"/>
    </source>
</evidence>
<dbReference type="GO" id="GO:0003899">
    <property type="term" value="F:DNA-directed RNA polymerase activity"/>
    <property type="evidence" value="ECO:0007669"/>
    <property type="project" value="UniProtKB-EC"/>
</dbReference>
<proteinExistence type="inferred from homology"/>
<evidence type="ECO:0000256" key="1">
    <source>
        <dbReference type="ARBA" id="ARBA00009493"/>
    </source>
</evidence>
<organism evidence="9 10">
    <name type="scientific">Prunus dulcis</name>
    <name type="common">Almond</name>
    <name type="synonym">Amygdalus dulcis</name>
    <dbReference type="NCBI Taxonomy" id="3755"/>
    <lineage>
        <taxon>Eukaryota</taxon>
        <taxon>Viridiplantae</taxon>
        <taxon>Streptophyta</taxon>
        <taxon>Embryophyta</taxon>
        <taxon>Tracheophyta</taxon>
        <taxon>Spermatophyta</taxon>
        <taxon>Magnoliopsida</taxon>
        <taxon>eudicotyledons</taxon>
        <taxon>Gunneridae</taxon>
        <taxon>Pentapetalae</taxon>
        <taxon>rosids</taxon>
        <taxon>fabids</taxon>
        <taxon>Rosales</taxon>
        <taxon>Rosaceae</taxon>
        <taxon>Amygdaloideae</taxon>
        <taxon>Amygdaleae</taxon>
        <taxon>Prunus</taxon>
    </lineage>
</organism>
<dbReference type="Gene3D" id="3.30.70.370">
    <property type="match status" value="1"/>
</dbReference>
<dbReference type="InterPro" id="IPR043502">
    <property type="entry name" value="DNA/RNA_pol_sf"/>
</dbReference>
<name>A0AAD4VB68_PRUDU</name>
<evidence type="ECO:0000313" key="9">
    <source>
        <dbReference type="EMBL" id="KAI5320686.1"/>
    </source>
</evidence>
<feature type="domain" description="DNA-directed RNA polymerase C-terminal" evidence="8">
    <location>
        <begin position="26"/>
        <end position="116"/>
    </location>
</feature>
<dbReference type="PANTHER" id="PTHR10102">
    <property type="entry name" value="DNA-DIRECTED RNA POLYMERASE, MITOCHONDRIAL"/>
    <property type="match status" value="1"/>
</dbReference>
<dbReference type="EMBL" id="JAJFAZ020000007">
    <property type="protein sequence ID" value="KAI5320686.1"/>
    <property type="molecule type" value="Genomic_DNA"/>
</dbReference>
<dbReference type="EC" id="2.7.7.6" evidence="2"/>
<dbReference type="SUPFAM" id="SSF56672">
    <property type="entry name" value="DNA/RNA polymerases"/>
    <property type="match status" value="1"/>
</dbReference>
<dbReference type="Proteomes" id="UP001054821">
    <property type="component" value="Chromosome 7"/>
</dbReference>
<comment type="caution">
    <text evidence="9">The sequence shown here is derived from an EMBL/GenBank/DDBJ whole genome shotgun (WGS) entry which is preliminary data.</text>
</comment>
<comment type="catalytic activity">
    <reaction evidence="7">
        <text>RNA(n) + a ribonucleoside 5'-triphosphate = RNA(n+1) + diphosphate</text>
        <dbReference type="Rhea" id="RHEA:21248"/>
        <dbReference type="Rhea" id="RHEA-COMP:14527"/>
        <dbReference type="Rhea" id="RHEA-COMP:17342"/>
        <dbReference type="ChEBI" id="CHEBI:33019"/>
        <dbReference type="ChEBI" id="CHEBI:61557"/>
        <dbReference type="ChEBI" id="CHEBI:140395"/>
        <dbReference type="EC" id="2.7.7.6"/>
    </reaction>
</comment>
<evidence type="ECO:0000256" key="6">
    <source>
        <dbReference type="ARBA" id="ARBA00023163"/>
    </source>
</evidence>
<dbReference type="GO" id="GO:0003677">
    <property type="term" value="F:DNA binding"/>
    <property type="evidence" value="ECO:0007669"/>
    <property type="project" value="InterPro"/>
</dbReference>
<dbReference type="PANTHER" id="PTHR10102:SF1">
    <property type="entry name" value="DNA-DIRECTED RNA POLYMERASE 3, CHLOROPLASTIC"/>
    <property type="match status" value="1"/>
</dbReference>
<evidence type="ECO:0000259" key="8">
    <source>
        <dbReference type="Pfam" id="PF00940"/>
    </source>
</evidence>